<dbReference type="OrthoDB" id="331205at2"/>
<dbReference type="EMBL" id="SORO01000002">
    <property type="protein sequence ID" value="TDY68507.1"/>
    <property type="molecule type" value="Genomic_DNA"/>
</dbReference>
<reference evidence="1 2" key="1">
    <citation type="submission" date="2019-03" db="EMBL/GenBank/DDBJ databases">
        <title>Genomic Encyclopedia of Archaeal and Bacterial Type Strains, Phase II (KMG-II): from individual species to whole genera.</title>
        <authorList>
            <person name="Goeker M."/>
        </authorList>
    </citation>
    <scope>NUCLEOTIDE SEQUENCE [LARGE SCALE GENOMIC DNA]</scope>
    <source>
        <strain evidence="1 2">DSM 21537</strain>
    </source>
</reference>
<dbReference type="GeneID" id="79828299"/>
<accession>A0A4R8MMD0</accession>
<proteinExistence type="predicted"/>
<dbReference type="AlphaFoldDB" id="A0A4R8MMD0"/>
<comment type="caution">
    <text evidence="1">The sequence shown here is derived from an EMBL/GenBank/DDBJ whole genome shotgun (WGS) entry which is preliminary data.</text>
</comment>
<organism evidence="1 2">
    <name type="scientific">Leptospira meyeri</name>
    <dbReference type="NCBI Taxonomy" id="29508"/>
    <lineage>
        <taxon>Bacteria</taxon>
        <taxon>Pseudomonadati</taxon>
        <taxon>Spirochaetota</taxon>
        <taxon>Spirochaetia</taxon>
        <taxon>Leptospirales</taxon>
        <taxon>Leptospiraceae</taxon>
        <taxon>Leptospira</taxon>
    </lineage>
</organism>
<dbReference type="STRING" id="1193051.LEP1GSC017_0257"/>
<keyword evidence="2" id="KW-1185">Reference proteome</keyword>
<evidence type="ECO:0000313" key="1">
    <source>
        <dbReference type="EMBL" id="TDY68507.1"/>
    </source>
</evidence>
<dbReference type="RefSeq" id="WP_004788027.1">
    <property type="nucleotide sequence ID" value="NZ_SORO01000002.1"/>
</dbReference>
<protein>
    <submittedName>
        <fullName evidence="1">Uncharacterized protein</fullName>
    </submittedName>
</protein>
<gene>
    <name evidence="1" type="ORF">CLV96_3021</name>
</gene>
<evidence type="ECO:0000313" key="2">
    <source>
        <dbReference type="Proteomes" id="UP000294684"/>
    </source>
</evidence>
<sequence length="142" mass="16272">MSRLLFILFILFFWVSIFAETKQKSICLSLVDCEKQADSTEIHRKKITFLTFGISEYASTASSRDLVPLYLKRLKSTILEANGETGYKGEIVLKVTHKPEYKIAQLNKAEDDVLFLESNQKSLSKEEFDELEKLKVLLGDSK</sequence>
<dbReference type="Proteomes" id="UP000294684">
    <property type="component" value="Unassembled WGS sequence"/>
</dbReference>
<name>A0A4R8MMD0_LEPME</name>